<comment type="caution">
    <text evidence="5">The sequence shown here is derived from an EMBL/GenBank/DDBJ whole genome shotgun (WGS) entry which is preliminary data.</text>
</comment>
<organism evidence="5 6">
    <name type="scientific">Thalassiosira oceanica</name>
    <name type="common">Marine diatom</name>
    <dbReference type="NCBI Taxonomy" id="159749"/>
    <lineage>
        <taxon>Eukaryota</taxon>
        <taxon>Sar</taxon>
        <taxon>Stramenopiles</taxon>
        <taxon>Ochrophyta</taxon>
        <taxon>Bacillariophyta</taxon>
        <taxon>Coscinodiscophyceae</taxon>
        <taxon>Thalassiosirophycidae</taxon>
        <taxon>Thalassiosirales</taxon>
        <taxon>Thalassiosiraceae</taxon>
        <taxon>Thalassiosira</taxon>
    </lineage>
</organism>
<evidence type="ECO:0000259" key="4">
    <source>
        <dbReference type="Pfam" id="PF00155"/>
    </source>
</evidence>
<keyword evidence="1" id="KW-0663">Pyridoxal phosphate</keyword>
<dbReference type="InterPro" id="IPR015421">
    <property type="entry name" value="PyrdxlP-dep_Trfase_major"/>
</dbReference>
<gene>
    <name evidence="5" type="ORF">THAOC_04225</name>
</gene>
<evidence type="ECO:0000313" key="5">
    <source>
        <dbReference type="EMBL" id="EJK74118.1"/>
    </source>
</evidence>
<feature type="region of interest" description="Disordered" evidence="2">
    <location>
        <begin position="227"/>
        <end position="263"/>
    </location>
</feature>
<dbReference type="EMBL" id="AGNL01003939">
    <property type="protein sequence ID" value="EJK74118.1"/>
    <property type="molecule type" value="Genomic_DNA"/>
</dbReference>
<dbReference type="PANTHER" id="PTHR43795">
    <property type="entry name" value="BIFUNCTIONAL ASPARTATE AMINOTRANSFERASE AND GLUTAMATE/ASPARTATE-PREPHENATE AMINOTRANSFERASE-RELATED"/>
    <property type="match status" value="1"/>
</dbReference>
<dbReference type="Pfam" id="PF00155">
    <property type="entry name" value="Aminotran_1_2"/>
    <property type="match status" value="2"/>
</dbReference>
<protein>
    <recommendedName>
        <fullName evidence="4">Aminotransferase class I/classII large domain-containing protein</fullName>
    </recommendedName>
</protein>
<dbReference type="GO" id="GO:0006520">
    <property type="term" value="P:amino acid metabolic process"/>
    <property type="evidence" value="ECO:0007669"/>
    <property type="project" value="TreeGrafter"/>
</dbReference>
<reference evidence="5 6" key="1">
    <citation type="journal article" date="2012" name="Genome Biol.">
        <title>Genome and low-iron response of an oceanic diatom adapted to chronic iron limitation.</title>
        <authorList>
            <person name="Lommer M."/>
            <person name="Specht M."/>
            <person name="Roy A.S."/>
            <person name="Kraemer L."/>
            <person name="Andreson R."/>
            <person name="Gutowska M.A."/>
            <person name="Wolf J."/>
            <person name="Bergner S.V."/>
            <person name="Schilhabel M.B."/>
            <person name="Klostermeier U.C."/>
            <person name="Beiko R.G."/>
            <person name="Rosenstiel P."/>
            <person name="Hippler M."/>
            <person name="Laroche J."/>
        </authorList>
    </citation>
    <scope>NUCLEOTIDE SEQUENCE [LARGE SCALE GENOMIC DNA]</scope>
    <source>
        <strain evidence="5 6">CCMP1005</strain>
    </source>
</reference>
<dbReference type="InterPro" id="IPR015422">
    <property type="entry name" value="PyrdxlP-dep_Trfase_small"/>
</dbReference>
<accession>K0T5R3</accession>
<dbReference type="Gene3D" id="3.40.640.10">
    <property type="entry name" value="Type I PLP-dependent aspartate aminotransferase-like (Major domain)"/>
    <property type="match status" value="1"/>
</dbReference>
<dbReference type="eggNOG" id="KOG0256">
    <property type="taxonomic scope" value="Eukaryota"/>
</dbReference>
<feature type="signal peptide" evidence="3">
    <location>
        <begin position="1"/>
        <end position="20"/>
    </location>
</feature>
<keyword evidence="3" id="KW-0732">Signal</keyword>
<evidence type="ECO:0000256" key="2">
    <source>
        <dbReference type="SAM" id="MobiDB-lite"/>
    </source>
</evidence>
<dbReference type="GO" id="GO:0030170">
    <property type="term" value="F:pyridoxal phosphate binding"/>
    <property type="evidence" value="ECO:0007669"/>
    <property type="project" value="InterPro"/>
</dbReference>
<dbReference type="AlphaFoldDB" id="K0T5R3"/>
<dbReference type="OrthoDB" id="691673at2759"/>
<dbReference type="OMA" id="KIPWRYA"/>
<dbReference type="InterPro" id="IPR004839">
    <property type="entry name" value="Aminotransferase_I/II_large"/>
</dbReference>
<dbReference type="PANTHER" id="PTHR43795:SF39">
    <property type="entry name" value="AMINOTRANSFERASE CLASS I_CLASSII DOMAIN-CONTAINING PROTEIN"/>
    <property type="match status" value="1"/>
</dbReference>
<feature type="domain" description="Aminotransferase class I/classII large" evidence="4">
    <location>
        <begin position="71"/>
        <end position="193"/>
    </location>
</feature>
<dbReference type="SUPFAM" id="SSF53383">
    <property type="entry name" value="PLP-dependent transferases"/>
    <property type="match status" value="2"/>
</dbReference>
<dbReference type="InterPro" id="IPR015424">
    <property type="entry name" value="PyrdxlP-dep_Trfase"/>
</dbReference>
<dbReference type="Gene3D" id="3.90.1150.10">
    <property type="entry name" value="Aspartate Aminotransferase, domain 1"/>
    <property type="match status" value="1"/>
</dbReference>
<dbReference type="GO" id="GO:0008483">
    <property type="term" value="F:transaminase activity"/>
    <property type="evidence" value="ECO:0007669"/>
    <property type="project" value="TreeGrafter"/>
</dbReference>
<evidence type="ECO:0000256" key="1">
    <source>
        <dbReference type="ARBA" id="ARBA00022898"/>
    </source>
</evidence>
<feature type="chain" id="PRO_5003838242" description="Aminotransferase class I/classII large domain-containing protein" evidence="3">
    <location>
        <begin position="21"/>
        <end position="474"/>
    </location>
</feature>
<feature type="domain" description="Aminotransferase class I/classII large" evidence="4">
    <location>
        <begin position="313"/>
        <end position="449"/>
    </location>
</feature>
<dbReference type="InterPro" id="IPR050478">
    <property type="entry name" value="Ethylene_sulfur-biosynth"/>
</dbReference>
<keyword evidence="6" id="KW-1185">Reference proteome</keyword>
<evidence type="ECO:0000313" key="6">
    <source>
        <dbReference type="Proteomes" id="UP000266841"/>
    </source>
</evidence>
<dbReference type="Proteomes" id="UP000266841">
    <property type="component" value="Unassembled WGS sequence"/>
</dbReference>
<evidence type="ECO:0000256" key="3">
    <source>
        <dbReference type="SAM" id="SignalP"/>
    </source>
</evidence>
<proteinExistence type="predicted"/>
<name>K0T5R3_THAOC</name>
<sequence length="474" mass="52978">MSNKVVPVAVLTAAVVGIVALDERNEGREEKKQHYARGCIPLCVAENKLVIDLLSQRLVQSETAVRAFHDASVFCYNNFLGLPSARASLAYFIAKHIMYPEQRNLSYNDALQIVDPEFVAFGSGGSSLLSHLALSLCERGDAVLIPAPYYAAFDADLRIVAGCVAVPVHMKDPCVPTSDELEAAARAAESRGMRVRVRECPRLCVPFLHSALTPSCALHALSKRFSARHQPAQPARNHLPSSRRQVDDRLGPNKRHAHDRGRAVRSLCSRQPHRIRIGAAHAGQRPPERRPPRLGALEGLRRQRFPVRLAVHSKQLLSALANLNIFSGVSHPMQAMMAEVLRDDDFVYRFVETSRQRIRRSYEMCASRLDEMVIPYTRATSGIFVYADFSSLLPEQSPEGEARFTELLLDAAKVILTPGHAQHDLRPGMYRICYTFVSPELLDVALARLDRLVVKIRRCHWDNLNTTTFKGIIE</sequence>